<evidence type="ECO:0000313" key="3">
    <source>
        <dbReference type="Proteomes" id="UP000821837"/>
    </source>
</evidence>
<evidence type="ECO:0000313" key="2">
    <source>
        <dbReference type="EMBL" id="KAH7975819.1"/>
    </source>
</evidence>
<gene>
    <name evidence="2" type="ORF">HPB52_005500</name>
</gene>
<keyword evidence="3" id="KW-1185">Reference proteome</keyword>
<dbReference type="VEuPathDB" id="VectorBase:RSAN_032017"/>
<dbReference type="AlphaFoldDB" id="A0A9D4T730"/>
<accession>A0A9D4T730</accession>
<protein>
    <submittedName>
        <fullName evidence="2">Uncharacterized protein</fullName>
    </submittedName>
</protein>
<feature type="region of interest" description="Disordered" evidence="1">
    <location>
        <begin position="58"/>
        <end position="84"/>
    </location>
</feature>
<evidence type="ECO:0000256" key="1">
    <source>
        <dbReference type="SAM" id="MobiDB-lite"/>
    </source>
</evidence>
<comment type="caution">
    <text evidence="2">The sequence shown here is derived from an EMBL/GenBank/DDBJ whole genome shotgun (WGS) entry which is preliminary data.</text>
</comment>
<sequence length="279" mass="30753">MGDGPVPPVLTIILLGGQEVSLQELSDEFWQSPGLHALEERRAASRLCAAAATAKFTATRTSQSSSSPPSNWASSSPPQPHRCAPLPRLPADAICVVGRPKSPVELTNLQPGHLHTTLLQAACLQGVLPASRDMVRIHPVKNPFTLSVADSTRAQAYLRITSLTVSSNTFTVRLYAPPIDDALRGILYHAFDEQAILDYSRQAIQPSRLWVVAAWTNSKLPRWIFYHVVKLRLLPFRNKAEACFDWRSAGRRTDVCPKTQQERRHRCSAAHLPSPEGSS</sequence>
<reference evidence="2" key="2">
    <citation type="submission" date="2021-09" db="EMBL/GenBank/DDBJ databases">
        <authorList>
            <person name="Jia N."/>
            <person name="Wang J."/>
            <person name="Shi W."/>
            <person name="Du L."/>
            <person name="Sun Y."/>
            <person name="Zhan W."/>
            <person name="Jiang J."/>
            <person name="Wang Q."/>
            <person name="Zhang B."/>
            <person name="Ji P."/>
            <person name="Sakyi L.B."/>
            <person name="Cui X."/>
            <person name="Yuan T."/>
            <person name="Jiang B."/>
            <person name="Yang W."/>
            <person name="Lam T.T.-Y."/>
            <person name="Chang Q."/>
            <person name="Ding S."/>
            <person name="Wang X."/>
            <person name="Zhu J."/>
            <person name="Ruan X."/>
            <person name="Zhao L."/>
            <person name="Wei J."/>
            <person name="Que T."/>
            <person name="Du C."/>
            <person name="Cheng J."/>
            <person name="Dai P."/>
            <person name="Han X."/>
            <person name="Huang E."/>
            <person name="Gao Y."/>
            <person name="Liu J."/>
            <person name="Shao H."/>
            <person name="Ye R."/>
            <person name="Li L."/>
            <person name="Wei W."/>
            <person name="Wang X."/>
            <person name="Wang C."/>
            <person name="Huo Q."/>
            <person name="Li W."/>
            <person name="Guo W."/>
            <person name="Chen H."/>
            <person name="Chen S."/>
            <person name="Zhou L."/>
            <person name="Zhou L."/>
            <person name="Ni X."/>
            <person name="Tian J."/>
            <person name="Zhou Y."/>
            <person name="Sheng Y."/>
            <person name="Liu T."/>
            <person name="Pan Y."/>
            <person name="Xia L."/>
            <person name="Li J."/>
            <person name="Zhao F."/>
            <person name="Cao W."/>
        </authorList>
    </citation>
    <scope>NUCLEOTIDE SEQUENCE</scope>
    <source>
        <strain evidence="2">Rsan-2018</strain>
        <tissue evidence="2">Larvae</tissue>
    </source>
</reference>
<name>A0A9D4T730_RHISA</name>
<dbReference type="EMBL" id="JABSTV010001246">
    <property type="protein sequence ID" value="KAH7975819.1"/>
    <property type="molecule type" value="Genomic_DNA"/>
</dbReference>
<reference evidence="2" key="1">
    <citation type="journal article" date="2020" name="Cell">
        <title>Large-Scale Comparative Analyses of Tick Genomes Elucidate Their Genetic Diversity and Vector Capacities.</title>
        <authorList>
            <consortium name="Tick Genome and Microbiome Consortium (TIGMIC)"/>
            <person name="Jia N."/>
            <person name="Wang J."/>
            <person name="Shi W."/>
            <person name="Du L."/>
            <person name="Sun Y."/>
            <person name="Zhan W."/>
            <person name="Jiang J.F."/>
            <person name="Wang Q."/>
            <person name="Zhang B."/>
            <person name="Ji P."/>
            <person name="Bell-Sakyi L."/>
            <person name="Cui X.M."/>
            <person name="Yuan T.T."/>
            <person name="Jiang B.G."/>
            <person name="Yang W.F."/>
            <person name="Lam T.T."/>
            <person name="Chang Q.C."/>
            <person name="Ding S.J."/>
            <person name="Wang X.J."/>
            <person name="Zhu J.G."/>
            <person name="Ruan X.D."/>
            <person name="Zhao L."/>
            <person name="Wei J.T."/>
            <person name="Ye R.Z."/>
            <person name="Que T.C."/>
            <person name="Du C.H."/>
            <person name="Zhou Y.H."/>
            <person name="Cheng J.X."/>
            <person name="Dai P.F."/>
            <person name="Guo W.B."/>
            <person name="Han X.H."/>
            <person name="Huang E.J."/>
            <person name="Li L.F."/>
            <person name="Wei W."/>
            <person name="Gao Y.C."/>
            <person name="Liu J.Z."/>
            <person name="Shao H.Z."/>
            <person name="Wang X."/>
            <person name="Wang C.C."/>
            <person name="Yang T.C."/>
            <person name="Huo Q.B."/>
            <person name="Li W."/>
            <person name="Chen H.Y."/>
            <person name="Chen S.E."/>
            <person name="Zhou L.G."/>
            <person name="Ni X.B."/>
            <person name="Tian J.H."/>
            <person name="Sheng Y."/>
            <person name="Liu T."/>
            <person name="Pan Y.S."/>
            <person name="Xia L.Y."/>
            <person name="Li J."/>
            <person name="Zhao F."/>
            <person name="Cao W.C."/>
        </authorList>
    </citation>
    <scope>NUCLEOTIDE SEQUENCE</scope>
    <source>
        <strain evidence="2">Rsan-2018</strain>
    </source>
</reference>
<feature type="compositionally biased region" description="Low complexity" evidence="1">
    <location>
        <begin position="58"/>
        <end position="76"/>
    </location>
</feature>
<proteinExistence type="predicted"/>
<organism evidence="2 3">
    <name type="scientific">Rhipicephalus sanguineus</name>
    <name type="common">Brown dog tick</name>
    <name type="synonym">Ixodes sanguineus</name>
    <dbReference type="NCBI Taxonomy" id="34632"/>
    <lineage>
        <taxon>Eukaryota</taxon>
        <taxon>Metazoa</taxon>
        <taxon>Ecdysozoa</taxon>
        <taxon>Arthropoda</taxon>
        <taxon>Chelicerata</taxon>
        <taxon>Arachnida</taxon>
        <taxon>Acari</taxon>
        <taxon>Parasitiformes</taxon>
        <taxon>Ixodida</taxon>
        <taxon>Ixodoidea</taxon>
        <taxon>Ixodidae</taxon>
        <taxon>Rhipicephalinae</taxon>
        <taxon>Rhipicephalus</taxon>
        <taxon>Rhipicephalus</taxon>
    </lineage>
</organism>
<dbReference type="Proteomes" id="UP000821837">
    <property type="component" value="Chromosome 10"/>
</dbReference>